<evidence type="ECO:0000313" key="4">
    <source>
        <dbReference type="Proteomes" id="UP000291116"/>
    </source>
</evidence>
<proteinExistence type="predicted"/>
<name>A0A448ZPI8_9STRA</name>
<reference evidence="3 4" key="1">
    <citation type="submission" date="2019-01" db="EMBL/GenBank/DDBJ databases">
        <authorList>
            <person name="Ferrante I. M."/>
        </authorList>
    </citation>
    <scope>NUCLEOTIDE SEQUENCE [LARGE SCALE GENOMIC DNA]</scope>
    <source>
        <strain evidence="3 4">B856</strain>
    </source>
</reference>
<dbReference type="EMBL" id="CAACVS010000602">
    <property type="protein sequence ID" value="VEU43949.1"/>
    <property type="molecule type" value="Genomic_DNA"/>
</dbReference>
<organism evidence="3 4">
    <name type="scientific">Pseudo-nitzschia multistriata</name>
    <dbReference type="NCBI Taxonomy" id="183589"/>
    <lineage>
        <taxon>Eukaryota</taxon>
        <taxon>Sar</taxon>
        <taxon>Stramenopiles</taxon>
        <taxon>Ochrophyta</taxon>
        <taxon>Bacillariophyta</taxon>
        <taxon>Bacillariophyceae</taxon>
        <taxon>Bacillariophycidae</taxon>
        <taxon>Bacillariales</taxon>
        <taxon>Bacillariaceae</taxon>
        <taxon>Pseudo-nitzschia</taxon>
    </lineage>
</organism>
<accession>A0A448ZPI8</accession>
<dbReference type="Proteomes" id="UP000291116">
    <property type="component" value="Unassembled WGS sequence"/>
</dbReference>
<gene>
    <name evidence="3" type="ORF">PSNMU_V1.4_AUG-EV-PASAV3_0110520</name>
</gene>
<dbReference type="AlphaFoldDB" id="A0A448ZPI8"/>
<evidence type="ECO:0000256" key="2">
    <source>
        <dbReference type="SAM" id="SignalP"/>
    </source>
</evidence>
<dbReference type="PANTHER" id="PTHR38360">
    <property type="entry name" value="OS03G0120000 PROTEIN"/>
    <property type="match status" value="1"/>
</dbReference>
<dbReference type="OrthoDB" id="409848at2759"/>
<evidence type="ECO:0000313" key="3">
    <source>
        <dbReference type="EMBL" id="VEU43949.1"/>
    </source>
</evidence>
<feature type="signal peptide" evidence="2">
    <location>
        <begin position="1"/>
        <end position="19"/>
    </location>
</feature>
<dbReference type="SUPFAM" id="SSF53807">
    <property type="entry name" value="Helical backbone' metal receptor"/>
    <property type="match status" value="1"/>
</dbReference>
<dbReference type="Gene3D" id="3.40.50.1980">
    <property type="entry name" value="Nitrogenase molybdenum iron protein domain"/>
    <property type="match status" value="1"/>
</dbReference>
<dbReference type="PANTHER" id="PTHR38360:SF1">
    <property type="entry name" value="F12P19.7"/>
    <property type="match status" value="1"/>
</dbReference>
<evidence type="ECO:0008006" key="5">
    <source>
        <dbReference type="Google" id="ProtNLM"/>
    </source>
</evidence>
<sequence length="542" mass="59810">MIKIAAPAFALLMSGFAAAQNGSDQDQSATLVGNLVDDCVVDFDPNAGVDYFPNKYSKPIIKSYGDRDIFGEKFVPHNTTDFLDIEYFNTYKIVTNLHQDPPKKYLLYQCGTQIPEDVDVDSFDLVTSVPHKGGLALTETPQIPYVELLGLRESIVAYIGDPFYVTSPCMTHMMEGETPMIETVHNYSIQEELIDDFRERNPDAIIVSGPSNNVVGEQVIVSSATQERTNVATFDWISFFAAFYNMEGEANRITSNMQESYDCSSDVASFMAAEQRELEAEEGPTIMWANYLTYQNLGWSVGECPTWDHAYYCEYATHCGATVLTRPEGVGVNKTWGSPTVYWYLNDEEMLDMGMDADILIYSGSDWNEIYALKNETLNKMKAVQNGQVYDVLGQGSSAWYEQRYAEYDVVGLDMCNIVGYAPASGHQNRWFRNVFTDPIGELEECDVLGGEISEPYVPPQQECVRPLIAPSDDAGSEDTLMPEPSASADAGSEDAPMPEPAAPTSDEPFATVPATTGLESAATRPVTIGTATILAAVVFFL</sequence>
<feature type="chain" id="PRO_5019447119" description="Fe/B12 periplasmic-binding domain-containing protein" evidence="2">
    <location>
        <begin position="20"/>
        <end position="542"/>
    </location>
</feature>
<keyword evidence="4" id="KW-1185">Reference proteome</keyword>
<feature type="region of interest" description="Disordered" evidence="1">
    <location>
        <begin position="468"/>
        <end position="513"/>
    </location>
</feature>
<keyword evidence="2" id="KW-0732">Signal</keyword>
<evidence type="ECO:0000256" key="1">
    <source>
        <dbReference type="SAM" id="MobiDB-lite"/>
    </source>
</evidence>
<protein>
    <recommendedName>
        <fullName evidence="5">Fe/B12 periplasmic-binding domain-containing protein</fullName>
    </recommendedName>
</protein>